<dbReference type="EMBL" id="SOCP01000001">
    <property type="protein sequence ID" value="TDV57573.1"/>
    <property type="molecule type" value="Genomic_DNA"/>
</dbReference>
<feature type="domain" description="SCO6045-like C-terminal" evidence="1">
    <location>
        <begin position="10"/>
        <end position="93"/>
    </location>
</feature>
<evidence type="ECO:0000259" key="1">
    <source>
        <dbReference type="Pfam" id="PF26136"/>
    </source>
</evidence>
<gene>
    <name evidence="2" type="ORF">CLV71_101444</name>
</gene>
<keyword evidence="3" id="KW-1185">Reference proteome</keyword>
<evidence type="ECO:0000313" key="3">
    <source>
        <dbReference type="Proteomes" id="UP000294927"/>
    </source>
</evidence>
<sequence length="100" mass="10977">MTPDGRAELAASQAALVRALLADGPVPPGFDPHRVRVEAASLRAKRRRVAEQLRPDLADALDDRFAELFDRWAADNPPTSVHADLARFAAWLAEEGHRTV</sequence>
<dbReference type="InterPro" id="IPR058711">
    <property type="entry name" value="SCO6045-like_C"/>
</dbReference>
<dbReference type="Proteomes" id="UP000294927">
    <property type="component" value="Unassembled WGS sequence"/>
</dbReference>
<comment type="caution">
    <text evidence="2">The sequence shown here is derived from an EMBL/GenBank/DDBJ whole genome shotgun (WGS) entry which is preliminary data.</text>
</comment>
<dbReference type="OrthoDB" id="5382443at2"/>
<protein>
    <recommendedName>
        <fullName evidence="1">SCO6045-like C-terminal domain-containing protein</fullName>
    </recommendedName>
</protein>
<dbReference type="AlphaFoldDB" id="A0A4R7W4E6"/>
<dbReference type="RefSeq" id="WP_133900823.1">
    <property type="nucleotide sequence ID" value="NZ_SOCP01000001.1"/>
</dbReference>
<proteinExistence type="predicted"/>
<reference evidence="2 3" key="1">
    <citation type="submission" date="2019-03" db="EMBL/GenBank/DDBJ databases">
        <title>Genomic Encyclopedia of Archaeal and Bacterial Type Strains, Phase II (KMG-II): from individual species to whole genera.</title>
        <authorList>
            <person name="Goeker M."/>
        </authorList>
    </citation>
    <scope>NUCLEOTIDE SEQUENCE [LARGE SCALE GENOMIC DNA]</scope>
    <source>
        <strain evidence="2 3">DSM 45499</strain>
    </source>
</reference>
<name>A0A4R7W4E6_9PSEU</name>
<organism evidence="2 3">
    <name type="scientific">Actinophytocola oryzae</name>
    <dbReference type="NCBI Taxonomy" id="502181"/>
    <lineage>
        <taxon>Bacteria</taxon>
        <taxon>Bacillati</taxon>
        <taxon>Actinomycetota</taxon>
        <taxon>Actinomycetes</taxon>
        <taxon>Pseudonocardiales</taxon>
        <taxon>Pseudonocardiaceae</taxon>
    </lineage>
</organism>
<dbReference type="Pfam" id="PF26136">
    <property type="entry name" value="SCO6045_C"/>
    <property type="match status" value="1"/>
</dbReference>
<evidence type="ECO:0000313" key="2">
    <source>
        <dbReference type="EMBL" id="TDV57573.1"/>
    </source>
</evidence>
<accession>A0A4R7W4E6</accession>